<dbReference type="AlphaFoldDB" id="A7SCX3"/>
<protein>
    <submittedName>
        <fullName evidence="3">Uncharacterized protein</fullName>
    </submittedName>
</protein>
<feature type="compositionally biased region" description="Polar residues" evidence="1">
    <location>
        <begin position="129"/>
        <end position="138"/>
    </location>
</feature>
<dbReference type="HOGENOM" id="CLU_1742718_0_0_1"/>
<feature type="compositionally biased region" description="Low complexity" evidence="1">
    <location>
        <begin position="117"/>
        <end position="128"/>
    </location>
</feature>
<evidence type="ECO:0000256" key="1">
    <source>
        <dbReference type="SAM" id="MobiDB-lite"/>
    </source>
</evidence>
<keyword evidence="2" id="KW-0812">Transmembrane</keyword>
<dbReference type="EMBL" id="DS469625">
    <property type="protein sequence ID" value="EDO38479.1"/>
    <property type="molecule type" value="Genomic_DNA"/>
</dbReference>
<name>A7SCX3_NEMVE</name>
<feature type="transmembrane region" description="Helical" evidence="2">
    <location>
        <begin position="6"/>
        <end position="30"/>
    </location>
</feature>
<gene>
    <name evidence="3" type="ORF">NEMVEDRAFT_v1g244381</name>
</gene>
<keyword evidence="2" id="KW-0472">Membrane</keyword>
<dbReference type="Proteomes" id="UP000001593">
    <property type="component" value="Unassembled WGS sequence"/>
</dbReference>
<evidence type="ECO:0000313" key="4">
    <source>
        <dbReference type="Proteomes" id="UP000001593"/>
    </source>
</evidence>
<keyword evidence="2" id="KW-1133">Transmembrane helix</keyword>
<reference evidence="3 4" key="1">
    <citation type="journal article" date="2007" name="Science">
        <title>Sea anemone genome reveals ancestral eumetazoan gene repertoire and genomic organization.</title>
        <authorList>
            <person name="Putnam N.H."/>
            <person name="Srivastava M."/>
            <person name="Hellsten U."/>
            <person name="Dirks B."/>
            <person name="Chapman J."/>
            <person name="Salamov A."/>
            <person name="Terry A."/>
            <person name="Shapiro H."/>
            <person name="Lindquist E."/>
            <person name="Kapitonov V.V."/>
            <person name="Jurka J."/>
            <person name="Genikhovich G."/>
            <person name="Grigoriev I.V."/>
            <person name="Lucas S.M."/>
            <person name="Steele R.E."/>
            <person name="Finnerty J.R."/>
            <person name="Technau U."/>
            <person name="Martindale M.Q."/>
            <person name="Rokhsar D.S."/>
        </authorList>
    </citation>
    <scope>NUCLEOTIDE SEQUENCE [LARGE SCALE GENOMIC DNA]</scope>
    <source>
        <strain evidence="4">CH2 X CH6</strain>
    </source>
</reference>
<keyword evidence="4" id="KW-1185">Reference proteome</keyword>
<dbReference type="InParanoid" id="A7SCX3"/>
<feature type="region of interest" description="Disordered" evidence="1">
    <location>
        <begin position="114"/>
        <end position="150"/>
    </location>
</feature>
<organism evidence="3 4">
    <name type="scientific">Nematostella vectensis</name>
    <name type="common">Starlet sea anemone</name>
    <dbReference type="NCBI Taxonomy" id="45351"/>
    <lineage>
        <taxon>Eukaryota</taxon>
        <taxon>Metazoa</taxon>
        <taxon>Cnidaria</taxon>
        <taxon>Anthozoa</taxon>
        <taxon>Hexacorallia</taxon>
        <taxon>Actiniaria</taxon>
        <taxon>Edwardsiidae</taxon>
        <taxon>Nematostella</taxon>
    </lineage>
</organism>
<accession>A7SCX3</accession>
<evidence type="ECO:0000313" key="3">
    <source>
        <dbReference type="EMBL" id="EDO38479.1"/>
    </source>
</evidence>
<evidence type="ECO:0000256" key="2">
    <source>
        <dbReference type="SAM" id="Phobius"/>
    </source>
</evidence>
<sequence>MGALAVTPGVIATIVVIAVIAVGMLLLYFVCRSDDPVKDHTCVAMLYPRSRSELRQLKVPLDPGEPTDIHVNAAYEHDEHATEPEHHAAGQHAVMVHMRTESADGGECSITLHAVETESQSRSGESSSPDPGNESQLIQAADKTCLQVSQ</sequence>
<proteinExistence type="predicted"/>